<protein>
    <submittedName>
        <fullName evidence="1">Uncharacterized protein</fullName>
    </submittedName>
</protein>
<evidence type="ECO:0000313" key="2">
    <source>
        <dbReference type="Proteomes" id="UP001150581"/>
    </source>
</evidence>
<gene>
    <name evidence="1" type="ORF">LPJ66_008521</name>
</gene>
<accession>A0ACC1IE13</accession>
<dbReference type="Proteomes" id="UP001150581">
    <property type="component" value="Unassembled WGS sequence"/>
</dbReference>
<proteinExistence type="predicted"/>
<evidence type="ECO:0000313" key="1">
    <source>
        <dbReference type="EMBL" id="KAJ1888544.1"/>
    </source>
</evidence>
<keyword evidence="2" id="KW-1185">Reference proteome</keyword>
<sequence>MVRLSSTYSLSSLLVIAATTASFAAATLSGTGTITYHDYQAIALELLKYNPPSCGMPYAELDLTRITAVQTMNTSTDCGQCIKVTNSNDPSKFVYVLAVDTGGRGLDLSKPSFGKLFDIDDGIGPASWTPVDNSNCVGIWSKMGSAPFDGSQVPAPAADDADVQAAPAAPPPVEQSVRVVVLSVPAPVAATTPAPIVLTSQAPVVQNPVQVASIATPAAVAVHTPASVSRFTVTIHTATAAAASAVVSVPVSTSPATNPEIIATEPSSSNVGDSKVAAPLQAAENPELSAEVASDTNYSSKSWQLSGVGHNAEASSSSVDLESSEEADSSEFSSSSAASIQSVLSATSILIAAGTLLSLI</sequence>
<reference evidence="1" key="1">
    <citation type="submission" date="2022-07" db="EMBL/GenBank/DDBJ databases">
        <title>Phylogenomic reconstructions and comparative analyses of Kickxellomycotina fungi.</title>
        <authorList>
            <person name="Reynolds N.K."/>
            <person name="Stajich J.E."/>
            <person name="Barry K."/>
            <person name="Grigoriev I.V."/>
            <person name="Crous P."/>
            <person name="Smith M.E."/>
        </authorList>
    </citation>
    <scope>NUCLEOTIDE SEQUENCE</scope>
    <source>
        <strain evidence="1">Benny 63K</strain>
    </source>
</reference>
<comment type="caution">
    <text evidence="1">The sequence shown here is derived from an EMBL/GenBank/DDBJ whole genome shotgun (WGS) entry which is preliminary data.</text>
</comment>
<dbReference type="EMBL" id="JANBPG010001731">
    <property type="protein sequence ID" value="KAJ1888544.1"/>
    <property type="molecule type" value="Genomic_DNA"/>
</dbReference>
<organism evidence="1 2">
    <name type="scientific">Kickxella alabastrina</name>
    <dbReference type="NCBI Taxonomy" id="61397"/>
    <lineage>
        <taxon>Eukaryota</taxon>
        <taxon>Fungi</taxon>
        <taxon>Fungi incertae sedis</taxon>
        <taxon>Zoopagomycota</taxon>
        <taxon>Kickxellomycotina</taxon>
        <taxon>Kickxellomycetes</taxon>
        <taxon>Kickxellales</taxon>
        <taxon>Kickxellaceae</taxon>
        <taxon>Kickxella</taxon>
    </lineage>
</organism>
<name>A0ACC1IE13_9FUNG</name>